<dbReference type="InterPro" id="IPR050297">
    <property type="entry name" value="LipidA_mod_glycosyltrf_83"/>
</dbReference>
<evidence type="ECO:0000256" key="4">
    <source>
        <dbReference type="ARBA" id="ARBA00022679"/>
    </source>
</evidence>
<keyword evidence="3" id="KW-0328">Glycosyltransferase</keyword>
<sequence>MPTQPPQTNDSRRSWKQDLVILTLILGTLFGYALGERALWDPDEGRYTEIPREMLETGDYVTPRLNGVKYFEKPVLFYWQQALALKAFGLNEWAARLWPALFALSGCLVVYAAGRRLYGRRAGLLAAGVLATSPLYYFLARVITLDMAVTALLTAAMLAFLIGYRAPPGAARRWYFWGFYALTAFATLTKGLIGIVIPGMVIGAWMALLGEWRLLRSMYLPSGLALFLLIAAPWHILVSQANPEFAQFYFIHEHFQRYLTTVHQRYQPAWSFIPVLLLGVYPWTAFLLQAIKDALPVSWRQRRQHPDALFLMLWVGVVFAFFSFSSSKLIAYILPVLPPLALLIGRYLARLPETPGMRSAWWALLGAGLALALTVVLMPRWYVGEGSQAIEFAETFGGLIRAFSGFFLATAIVAAVFLRLRRPAAAVTALALISAVALSFAAVRFTALDDRYSVKSLVLALKPRLQPADEVMVYHTYYQELPVYLGRRVTVVEWRGELEFGTRQEDTGAWMIDDATFWRRWQGANHVYLITRRENYERLRAGNRARFHLLAQTRENVLISNKEPAS</sequence>
<feature type="transmembrane region" description="Helical" evidence="8">
    <location>
        <begin position="425"/>
        <end position="447"/>
    </location>
</feature>
<dbReference type="PANTHER" id="PTHR33908:SF3">
    <property type="entry name" value="UNDECAPRENYL PHOSPHATE-ALPHA-4-AMINO-4-DEOXY-L-ARABINOSE ARABINOSYL TRANSFERASE"/>
    <property type="match status" value="1"/>
</dbReference>
<dbReference type="GO" id="GO:0006493">
    <property type="term" value="P:protein O-linked glycosylation"/>
    <property type="evidence" value="ECO:0007669"/>
    <property type="project" value="InterPro"/>
</dbReference>
<organism evidence="11 12">
    <name type="scientific">Candidatus Muproteobacteria bacterium RBG_16_65_34</name>
    <dbReference type="NCBI Taxonomy" id="1817760"/>
    <lineage>
        <taxon>Bacteria</taxon>
        <taxon>Pseudomonadati</taxon>
        <taxon>Pseudomonadota</taxon>
        <taxon>Candidatus Muproteobacteria</taxon>
    </lineage>
</organism>
<dbReference type="GO" id="GO:0000030">
    <property type="term" value="F:mannosyltransferase activity"/>
    <property type="evidence" value="ECO:0007669"/>
    <property type="project" value="InterPro"/>
</dbReference>
<evidence type="ECO:0000256" key="8">
    <source>
        <dbReference type="SAM" id="Phobius"/>
    </source>
</evidence>
<dbReference type="EMBL" id="MFSU01000052">
    <property type="protein sequence ID" value="OGI47559.1"/>
    <property type="molecule type" value="Genomic_DNA"/>
</dbReference>
<comment type="caution">
    <text evidence="11">The sequence shown here is derived from an EMBL/GenBank/DDBJ whole genome shotgun (WGS) entry which is preliminary data.</text>
</comment>
<evidence type="ECO:0000256" key="3">
    <source>
        <dbReference type="ARBA" id="ARBA00022676"/>
    </source>
</evidence>
<dbReference type="GO" id="GO:0016763">
    <property type="term" value="F:pentosyltransferase activity"/>
    <property type="evidence" value="ECO:0007669"/>
    <property type="project" value="TreeGrafter"/>
</dbReference>
<keyword evidence="4" id="KW-0808">Transferase</keyword>
<dbReference type="InterPro" id="IPR040845">
    <property type="entry name" value="Arnt_C"/>
</dbReference>
<feature type="domain" description="ArnT-like N-terminal" evidence="9">
    <location>
        <begin position="34"/>
        <end position="248"/>
    </location>
</feature>
<dbReference type="AlphaFoldDB" id="A0A1F6TR82"/>
<evidence type="ECO:0008006" key="13">
    <source>
        <dbReference type="Google" id="ProtNLM"/>
    </source>
</evidence>
<feature type="domain" description="Aminoarabinose transferase C-terminal" evidence="10">
    <location>
        <begin position="458"/>
        <end position="561"/>
    </location>
</feature>
<dbReference type="GO" id="GO:0010041">
    <property type="term" value="P:response to iron(III) ion"/>
    <property type="evidence" value="ECO:0007669"/>
    <property type="project" value="TreeGrafter"/>
</dbReference>
<evidence type="ECO:0000256" key="5">
    <source>
        <dbReference type="ARBA" id="ARBA00022692"/>
    </source>
</evidence>
<evidence type="ECO:0000259" key="10">
    <source>
        <dbReference type="Pfam" id="PF18583"/>
    </source>
</evidence>
<keyword evidence="7 8" id="KW-0472">Membrane</keyword>
<feature type="transmembrane region" description="Helical" evidence="8">
    <location>
        <begin position="219"/>
        <end position="237"/>
    </location>
</feature>
<feature type="transmembrane region" description="Helical" evidence="8">
    <location>
        <begin position="135"/>
        <end position="162"/>
    </location>
</feature>
<dbReference type="GO" id="GO:0005886">
    <property type="term" value="C:plasma membrane"/>
    <property type="evidence" value="ECO:0007669"/>
    <property type="project" value="UniProtKB-SubCell"/>
</dbReference>
<keyword evidence="2" id="KW-1003">Cell membrane</keyword>
<evidence type="ECO:0000256" key="1">
    <source>
        <dbReference type="ARBA" id="ARBA00004651"/>
    </source>
</evidence>
<dbReference type="Pfam" id="PF18583">
    <property type="entry name" value="Arnt_C"/>
    <property type="match status" value="1"/>
</dbReference>
<dbReference type="GO" id="GO:0009103">
    <property type="term" value="P:lipopolysaccharide biosynthetic process"/>
    <property type="evidence" value="ECO:0007669"/>
    <property type="project" value="UniProtKB-ARBA"/>
</dbReference>
<reference evidence="11 12" key="1">
    <citation type="journal article" date="2016" name="Nat. Commun.">
        <title>Thousands of microbial genomes shed light on interconnected biogeochemical processes in an aquifer system.</title>
        <authorList>
            <person name="Anantharaman K."/>
            <person name="Brown C.T."/>
            <person name="Hug L.A."/>
            <person name="Sharon I."/>
            <person name="Castelle C.J."/>
            <person name="Probst A.J."/>
            <person name="Thomas B.C."/>
            <person name="Singh A."/>
            <person name="Wilkins M.J."/>
            <person name="Karaoz U."/>
            <person name="Brodie E.L."/>
            <person name="Williams K.H."/>
            <person name="Hubbard S.S."/>
            <person name="Banfield J.F."/>
        </authorList>
    </citation>
    <scope>NUCLEOTIDE SEQUENCE [LARGE SCALE GENOMIC DNA]</scope>
</reference>
<dbReference type="InterPro" id="IPR003342">
    <property type="entry name" value="ArnT-like_N"/>
</dbReference>
<evidence type="ECO:0000256" key="2">
    <source>
        <dbReference type="ARBA" id="ARBA00022475"/>
    </source>
</evidence>
<dbReference type="Proteomes" id="UP000178885">
    <property type="component" value="Unassembled WGS sequence"/>
</dbReference>
<evidence type="ECO:0000313" key="11">
    <source>
        <dbReference type="EMBL" id="OGI47559.1"/>
    </source>
</evidence>
<comment type="subcellular location">
    <subcellularLocation>
        <location evidence="1">Cell membrane</location>
        <topology evidence="1">Multi-pass membrane protein</topology>
    </subcellularLocation>
</comment>
<feature type="transmembrane region" description="Helical" evidence="8">
    <location>
        <begin position="361"/>
        <end position="379"/>
    </location>
</feature>
<accession>A0A1F6TR82</accession>
<feature type="transmembrane region" description="Helical" evidence="8">
    <location>
        <begin position="174"/>
        <end position="207"/>
    </location>
</feature>
<evidence type="ECO:0000256" key="7">
    <source>
        <dbReference type="ARBA" id="ARBA00023136"/>
    </source>
</evidence>
<feature type="transmembrane region" description="Helical" evidence="8">
    <location>
        <begin position="399"/>
        <end position="418"/>
    </location>
</feature>
<dbReference type="PANTHER" id="PTHR33908">
    <property type="entry name" value="MANNOSYLTRANSFERASE YKCB-RELATED"/>
    <property type="match status" value="1"/>
</dbReference>
<feature type="transmembrane region" description="Helical" evidence="8">
    <location>
        <begin position="93"/>
        <end position="114"/>
    </location>
</feature>
<keyword evidence="5 8" id="KW-0812">Transmembrane</keyword>
<protein>
    <recommendedName>
        <fullName evidence="13">Glycosyltransferase RgtA/B/C/D-like domain-containing protein</fullName>
    </recommendedName>
</protein>
<feature type="transmembrane region" description="Helical" evidence="8">
    <location>
        <begin position="308"/>
        <end position="324"/>
    </location>
</feature>
<proteinExistence type="predicted"/>
<feature type="transmembrane region" description="Helical" evidence="8">
    <location>
        <begin position="330"/>
        <end position="349"/>
    </location>
</feature>
<dbReference type="STRING" id="1817760.A2151_04350"/>
<evidence type="ECO:0000256" key="6">
    <source>
        <dbReference type="ARBA" id="ARBA00022989"/>
    </source>
</evidence>
<evidence type="ECO:0000259" key="9">
    <source>
        <dbReference type="Pfam" id="PF02366"/>
    </source>
</evidence>
<evidence type="ECO:0000313" key="12">
    <source>
        <dbReference type="Proteomes" id="UP000178885"/>
    </source>
</evidence>
<dbReference type="Pfam" id="PF02366">
    <property type="entry name" value="PMT"/>
    <property type="match status" value="1"/>
</dbReference>
<keyword evidence="6 8" id="KW-1133">Transmembrane helix</keyword>
<gene>
    <name evidence="11" type="ORF">A2151_04350</name>
</gene>
<name>A0A1F6TR82_9PROT</name>